<name>A0A5C3QEZ7_9AGAR</name>
<evidence type="ECO:0008006" key="3">
    <source>
        <dbReference type="Google" id="ProtNLM"/>
    </source>
</evidence>
<dbReference type="Proteomes" id="UP000305067">
    <property type="component" value="Unassembled WGS sequence"/>
</dbReference>
<reference evidence="1 2" key="1">
    <citation type="journal article" date="2019" name="Nat. Ecol. Evol.">
        <title>Megaphylogeny resolves global patterns of mushroom evolution.</title>
        <authorList>
            <person name="Varga T."/>
            <person name="Krizsan K."/>
            <person name="Foldi C."/>
            <person name="Dima B."/>
            <person name="Sanchez-Garcia M."/>
            <person name="Sanchez-Ramirez S."/>
            <person name="Szollosi G.J."/>
            <person name="Szarkandi J.G."/>
            <person name="Papp V."/>
            <person name="Albert L."/>
            <person name="Andreopoulos W."/>
            <person name="Angelini C."/>
            <person name="Antonin V."/>
            <person name="Barry K.W."/>
            <person name="Bougher N.L."/>
            <person name="Buchanan P."/>
            <person name="Buyck B."/>
            <person name="Bense V."/>
            <person name="Catcheside P."/>
            <person name="Chovatia M."/>
            <person name="Cooper J."/>
            <person name="Damon W."/>
            <person name="Desjardin D."/>
            <person name="Finy P."/>
            <person name="Geml J."/>
            <person name="Haridas S."/>
            <person name="Hughes K."/>
            <person name="Justo A."/>
            <person name="Karasinski D."/>
            <person name="Kautmanova I."/>
            <person name="Kiss B."/>
            <person name="Kocsube S."/>
            <person name="Kotiranta H."/>
            <person name="LaButti K.M."/>
            <person name="Lechner B.E."/>
            <person name="Liimatainen K."/>
            <person name="Lipzen A."/>
            <person name="Lukacs Z."/>
            <person name="Mihaltcheva S."/>
            <person name="Morgado L.N."/>
            <person name="Niskanen T."/>
            <person name="Noordeloos M.E."/>
            <person name="Ohm R.A."/>
            <person name="Ortiz-Santana B."/>
            <person name="Ovrebo C."/>
            <person name="Racz N."/>
            <person name="Riley R."/>
            <person name="Savchenko A."/>
            <person name="Shiryaev A."/>
            <person name="Soop K."/>
            <person name="Spirin V."/>
            <person name="Szebenyi C."/>
            <person name="Tomsovsky M."/>
            <person name="Tulloss R.E."/>
            <person name="Uehling J."/>
            <person name="Grigoriev I.V."/>
            <person name="Vagvolgyi C."/>
            <person name="Papp T."/>
            <person name="Martin F.M."/>
            <person name="Miettinen O."/>
            <person name="Hibbett D.S."/>
            <person name="Nagy L.G."/>
        </authorList>
    </citation>
    <scope>NUCLEOTIDE SEQUENCE [LARGE SCALE GENOMIC DNA]</scope>
    <source>
        <strain evidence="1 2">CBS 309.79</strain>
    </source>
</reference>
<evidence type="ECO:0000313" key="1">
    <source>
        <dbReference type="EMBL" id="TFL00653.1"/>
    </source>
</evidence>
<accession>A0A5C3QEZ7</accession>
<organism evidence="1 2">
    <name type="scientific">Pterulicium gracile</name>
    <dbReference type="NCBI Taxonomy" id="1884261"/>
    <lineage>
        <taxon>Eukaryota</taxon>
        <taxon>Fungi</taxon>
        <taxon>Dikarya</taxon>
        <taxon>Basidiomycota</taxon>
        <taxon>Agaricomycotina</taxon>
        <taxon>Agaricomycetes</taxon>
        <taxon>Agaricomycetidae</taxon>
        <taxon>Agaricales</taxon>
        <taxon>Pleurotineae</taxon>
        <taxon>Pterulaceae</taxon>
        <taxon>Pterulicium</taxon>
    </lineage>
</organism>
<dbReference type="EMBL" id="ML178828">
    <property type="protein sequence ID" value="TFL00653.1"/>
    <property type="molecule type" value="Genomic_DNA"/>
</dbReference>
<keyword evidence="2" id="KW-1185">Reference proteome</keyword>
<dbReference type="STRING" id="1884261.A0A5C3QEZ7"/>
<protein>
    <recommendedName>
        <fullName evidence="3">F-box domain-containing protein</fullName>
    </recommendedName>
</protein>
<evidence type="ECO:0000313" key="2">
    <source>
        <dbReference type="Proteomes" id="UP000305067"/>
    </source>
</evidence>
<gene>
    <name evidence="1" type="ORF">BDV98DRAFT_605290</name>
</gene>
<dbReference type="OrthoDB" id="3244423at2759"/>
<dbReference type="AlphaFoldDB" id="A0A5C3QEZ7"/>
<sequence length="221" mass="24855">MSGRDWLHPNPPNIFLPSLRQLRVFGVTGEIYSGLLLAIIAPPLEGLSLRTPMFSDLCRLLTAYSGAPSSPKFPRLESVVMDGGEFDVRTWQQWFSLFPNIKEITVFDSPVKDLVIIGLLSGEISSHNSSLLPGFIPCPRLEKLTVLLNYQGSAVLANAAKRRLEQGYPLRKIRVGIHSDLDEDEDEEISRTLQEFVLQVELFREAEPWPTGLRHIDEDDS</sequence>
<proteinExistence type="predicted"/>